<keyword evidence="2" id="KW-1133">Transmembrane helix</keyword>
<dbReference type="Gene3D" id="1.25.40.20">
    <property type="entry name" value="Ankyrin repeat-containing domain"/>
    <property type="match status" value="1"/>
</dbReference>
<accession>A0A139BST2</accession>
<evidence type="ECO:0000256" key="1">
    <source>
        <dbReference type="PROSITE-ProRule" id="PRU00023"/>
    </source>
</evidence>
<dbReference type="Pfam" id="PF12796">
    <property type="entry name" value="Ank_2"/>
    <property type="match status" value="1"/>
</dbReference>
<dbReference type="Proteomes" id="UP000070578">
    <property type="component" value="Unassembled WGS sequence"/>
</dbReference>
<name>A0A139BST2_9PROT</name>
<keyword evidence="2" id="KW-0472">Membrane</keyword>
<sequence>MDIKAKFKEKKREIFLLSIVTLISLVANLPHKMLADLVDQKLLLIVLAAVVVIALFYYLNLLLFLCVVALAVGANLPDQMADTLGVSPVVMLTFLVLLVVISQMNAVFKKFETLKVEKKHDTDESRKAVLAAVSKGDLTKLHWLLNANVEINFSEDGVTPLILAAEKGYTDVIQSLISHGADLSAMNPAGLTAMEVALANGFNRTAEIMKLATEGDKLGWSK</sequence>
<proteinExistence type="predicted"/>
<evidence type="ECO:0000313" key="4">
    <source>
        <dbReference type="Proteomes" id="UP000070578"/>
    </source>
</evidence>
<feature type="transmembrane region" description="Helical" evidence="2">
    <location>
        <begin position="14"/>
        <end position="30"/>
    </location>
</feature>
<feature type="transmembrane region" description="Helical" evidence="2">
    <location>
        <begin position="42"/>
        <end position="72"/>
    </location>
</feature>
<evidence type="ECO:0000256" key="2">
    <source>
        <dbReference type="SAM" id="Phobius"/>
    </source>
</evidence>
<feature type="repeat" description="ANK" evidence="1">
    <location>
        <begin position="156"/>
        <end position="188"/>
    </location>
</feature>
<feature type="transmembrane region" description="Helical" evidence="2">
    <location>
        <begin position="84"/>
        <end position="108"/>
    </location>
</feature>
<dbReference type="PROSITE" id="PS50088">
    <property type="entry name" value="ANK_REPEAT"/>
    <property type="match status" value="1"/>
</dbReference>
<comment type="caution">
    <text evidence="3">The sequence shown here is derived from an EMBL/GenBank/DDBJ whole genome shotgun (WGS) entry which is preliminary data.</text>
</comment>
<dbReference type="InterPro" id="IPR002110">
    <property type="entry name" value="Ankyrin_rpt"/>
</dbReference>
<gene>
    <name evidence="3" type="ORF">AWT59_1866</name>
</gene>
<reference evidence="3 4" key="1">
    <citation type="submission" date="2016-02" db="EMBL/GenBank/DDBJ databases">
        <authorList>
            <person name="Wen L."/>
            <person name="He K."/>
            <person name="Yang H."/>
        </authorList>
    </citation>
    <scope>NUCLEOTIDE SEQUENCE [LARGE SCALE GENOMIC DNA]</scope>
    <source>
        <strain evidence="3">ShG14-8</strain>
    </source>
</reference>
<organism evidence="3 4">
    <name type="scientific">Candidatus Gallionella acididurans</name>
    <dbReference type="NCBI Taxonomy" id="1796491"/>
    <lineage>
        <taxon>Bacteria</taxon>
        <taxon>Pseudomonadati</taxon>
        <taxon>Pseudomonadota</taxon>
        <taxon>Betaproteobacteria</taxon>
        <taxon>Nitrosomonadales</taxon>
        <taxon>Gallionellaceae</taxon>
        <taxon>Gallionella</taxon>
    </lineage>
</organism>
<protein>
    <submittedName>
        <fullName evidence="3">Adenylate/guanylate cyclase</fullName>
    </submittedName>
</protein>
<dbReference type="SUPFAM" id="SSF48403">
    <property type="entry name" value="Ankyrin repeat"/>
    <property type="match status" value="1"/>
</dbReference>
<keyword evidence="1" id="KW-0040">ANK repeat</keyword>
<dbReference type="PROSITE" id="PS50297">
    <property type="entry name" value="ANK_REP_REGION"/>
    <property type="match status" value="1"/>
</dbReference>
<dbReference type="PANTHER" id="PTHR24183">
    <property type="entry name" value="FIBRONECTIN TYPE 3 AND ANKYRIN REPEAT DOMAINS PROTEIN 1"/>
    <property type="match status" value="1"/>
</dbReference>
<dbReference type="AlphaFoldDB" id="A0A139BST2"/>
<keyword evidence="2" id="KW-0812">Transmembrane</keyword>
<dbReference type="SMART" id="SM00248">
    <property type="entry name" value="ANK"/>
    <property type="match status" value="2"/>
</dbReference>
<evidence type="ECO:0000313" key="3">
    <source>
        <dbReference type="EMBL" id="KXS31998.1"/>
    </source>
</evidence>
<reference evidence="3 4" key="2">
    <citation type="submission" date="2016-03" db="EMBL/GenBank/DDBJ databases">
        <title>New uncultured bacterium of the family Gallionellaceae from acid mine drainage: description and reconstruction of genome based on metagenomic analysis of microbial community.</title>
        <authorList>
            <person name="Kadnikov V."/>
            <person name="Ivasenko D."/>
            <person name="Beletsky A."/>
            <person name="Mardanov A."/>
            <person name="Danilova E."/>
            <person name="Pimenov N."/>
            <person name="Karnachuk O."/>
            <person name="Ravin N."/>
        </authorList>
    </citation>
    <scope>NUCLEOTIDE SEQUENCE [LARGE SCALE GENOMIC DNA]</scope>
    <source>
        <strain evidence="3">ShG14-8</strain>
    </source>
</reference>
<dbReference type="InterPro" id="IPR036770">
    <property type="entry name" value="Ankyrin_rpt-contain_sf"/>
</dbReference>
<dbReference type="EMBL" id="LSLI01000046">
    <property type="protein sequence ID" value="KXS31998.1"/>
    <property type="molecule type" value="Genomic_DNA"/>
</dbReference>
<dbReference type="PANTHER" id="PTHR24183:SF1">
    <property type="entry name" value="FIBRONECTIN TYPE 3 AND ANKYRIN REPEAT DOMAINS PROTEIN 1"/>
    <property type="match status" value="1"/>
</dbReference>